<accession>A0A166ETZ4</accession>
<protein>
    <submittedName>
        <fullName evidence="2">Uncharacterized protein</fullName>
    </submittedName>
</protein>
<evidence type="ECO:0000256" key="1">
    <source>
        <dbReference type="SAM" id="MobiDB-lite"/>
    </source>
</evidence>
<evidence type="ECO:0000313" key="2">
    <source>
        <dbReference type="EMBL" id="KZP16106.1"/>
    </source>
</evidence>
<reference evidence="2 3" key="1">
    <citation type="journal article" date="2016" name="Mol. Biol. Evol.">
        <title>Comparative Genomics of Early-Diverging Mushroom-Forming Fungi Provides Insights into the Origins of Lignocellulose Decay Capabilities.</title>
        <authorList>
            <person name="Nagy L.G."/>
            <person name="Riley R."/>
            <person name="Tritt A."/>
            <person name="Adam C."/>
            <person name="Daum C."/>
            <person name="Floudas D."/>
            <person name="Sun H."/>
            <person name="Yadav J.S."/>
            <person name="Pangilinan J."/>
            <person name="Larsson K.H."/>
            <person name="Matsuura K."/>
            <person name="Barry K."/>
            <person name="Labutti K."/>
            <person name="Kuo R."/>
            <person name="Ohm R.A."/>
            <person name="Bhattacharya S.S."/>
            <person name="Shirouzu T."/>
            <person name="Yoshinaga Y."/>
            <person name="Martin F.M."/>
            <person name="Grigoriev I.V."/>
            <person name="Hibbett D.S."/>
        </authorList>
    </citation>
    <scope>NUCLEOTIDE SEQUENCE [LARGE SCALE GENOMIC DNA]</scope>
    <source>
        <strain evidence="2 3">CBS 109695</strain>
    </source>
</reference>
<gene>
    <name evidence="2" type="ORF">FIBSPDRAFT_866343</name>
</gene>
<sequence length="59" mass="6457">MSPTTICLISAMRKARGHFRSLLGGTLDDGYPGRGTRHTNTSMFPNNFPSRSPPPRPLS</sequence>
<proteinExistence type="predicted"/>
<keyword evidence="3" id="KW-1185">Reference proteome</keyword>
<feature type="non-terminal residue" evidence="2">
    <location>
        <position position="59"/>
    </location>
</feature>
<name>A0A166ETZ4_9AGAM</name>
<dbReference type="AlphaFoldDB" id="A0A166ETZ4"/>
<dbReference type="EMBL" id="KV417597">
    <property type="protein sequence ID" value="KZP16106.1"/>
    <property type="molecule type" value="Genomic_DNA"/>
</dbReference>
<feature type="region of interest" description="Disordered" evidence="1">
    <location>
        <begin position="24"/>
        <end position="59"/>
    </location>
</feature>
<organism evidence="2 3">
    <name type="scientific">Athelia psychrophila</name>
    <dbReference type="NCBI Taxonomy" id="1759441"/>
    <lineage>
        <taxon>Eukaryota</taxon>
        <taxon>Fungi</taxon>
        <taxon>Dikarya</taxon>
        <taxon>Basidiomycota</taxon>
        <taxon>Agaricomycotina</taxon>
        <taxon>Agaricomycetes</taxon>
        <taxon>Agaricomycetidae</taxon>
        <taxon>Atheliales</taxon>
        <taxon>Atheliaceae</taxon>
        <taxon>Athelia</taxon>
    </lineage>
</organism>
<evidence type="ECO:0000313" key="3">
    <source>
        <dbReference type="Proteomes" id="UP000076532"/>
    </source>
</evidence>
<dbReference type="Proteomes" id="UP000076532">
    <property type="component" value="Unassembled WGS sequence"/>
</dbReference>